<reference evidence="4" key="1">
    <citation type="submission" date="2015-10" db="EMBL/GenBank/DDBJ databases">
        <title>Genome of Paenibacillus bovis sp. nov.</title>
        <authorList>
            <person name="Wu Z."/>
            <person name="Gao C."/>
            <person name="Liu Z."/>
            <person name="Zheng H."/>
        </authorList>
    </citation>
    <scope>NUCLEOTIDE SEQUENCE [LARGE SCALE GENOMIC DNA]</scope>
    <source>
        <strain evidence="4">BD3526</strain>
    </source>
</reference>
<dbReference type="PANTHER" id="PTHR45947:SF3">
    <property type="entry name" value="SULFOQUINOVOSYL TRANSFERASE SQD2"/>
    <property type="match status" value="1"/>
</dbReference>
<gene>
    <name evidence="3" type="ORF">AR543_05135</name>
</gene>
<evidence type="ECO:0008006" key="5">
    <source>
        <dbReference type="Google" id="ProtNLM"/>
    </source>
</evidence>
<dbReference type="Proteomes" id="UP000078148">
    <property type="component" value="Chromosome"/>
</dbReference>
<dbReference type="EMBL" id="CP013023">
    <property type="protein sequence ID" value="ANF95456.1"/>
    <property type="molecule type" value="Genomic_DNA"/>
</dbReference>
<dbReference type="InterPro" id="IPR028098">
    <property type="entry name" value="Glyco_trans_4-like_N"/>
</dbReference>
<dbReference type="STRING" id="1616788.AR543_05135"/>
<dbReference type="KEGG" id="pbv:AR543_05135"/>
<reference evidence="3 4" key="2">
    <citation type="journal article" date="2016" name="Int. J. Syst. Evol. Microbiol.">
        <title>Paenibacillus bovis sp. nov., isolated from raw yak (Bos grunniens) milk.</title>
        <authorList>
            <person name="Gao C."/>
            <person name="Han J."/>
            <person name="Liu Z."/>
            <person name="Xu X."/>
            <person name="Hang F."/>
            <person name="Wu Z."/>
        </authorList>
    </citation>
    <scope>NUCLEOTIDE SEQUENCE [LARGE SCALE GENOMIC DNA]</scope>
    <source>
        <strain evidence="3 4">BD3526</strain>
    </source>
</reference>
<feature type="domain" description="Glycosyltransferase subfamily 4-like N-terminal" evidence="2">
    <location>
        <begin position="13"/>
        <end position="180"/>
    </location>
</feature>
<dbReference type="OrthoDB" id="9806653at2"/>
<dbReference type="GO" id="GO:0016757">
    <property type="term" value="F:glycosyltransferase activity"/>
    <property type="evidence" value="ECO:0007669"/>
    <property type="project" value="InterPro"/>
</dbReference>
<dbReference type="Pfam" id="PF13439">
    <property type="entry name" value="Glyco_transf_4"/>
    <property type="match status" value="1"/>
</dbReference>
<evidence type="ECO:0000313" key="3">
    <source>
        <dbReference type="EMBL" id="ANF95456.1"/>
    </source>
</evidence>
<keyword evidence="4" id="KW-1185">Reference proteome</keyword>
<accession>A0A172ZCS3</accession>
<organism evidence="3 4">
    <name type="scientific">Paenibacillus bovis</name>
    <dbReference type="NCBI Taxonomy" id="1616788"/>
    <lineage>
        <taxon>Bacteria</taxon>
        <taxon>Bacillati</taxon>
        <taxon>Bacillota</taxon>
        <taxon>Bacilli</taxon>
        <taxon>Bacillales</taxon>
        <taxon>Paenibacillaceae</taxon>
        <taxon>Paenibacillus</taxon>
    </lineage>
</organism>
<dbReference type="RefSeq" id="WP_060532403.1">
    <property type="nucleotide sequence ID" value="NZ_CP013023.1"/>
</dbReference>
<proteinExistence type="predicted"/>
<protein>
    <recommendedName>
        <fullName evidence="5">Glycosyl transferase family 1</fullName>
    </recommendedName>
</protein>
<evidence type="ECO:0000313" key="4">
    <source>
        <dbReference type="Proteomes" id="UP000078148"/>
    </source>
</evidence>
<dbReference type="Gene3D" id="3.40.50.2000">
    <property type="entry name" value="Glycogen Phosphorylase B"/>
    <property type="match status" value="2"/>
</dbReference>
<evidence type="ECO:0000259" key="2">
    <source>
        <dbReference type="Pfam" id="PF13439"/>
    </source>
</evidence>
<name>A0A172ZCS3_9BACL</name>
<dbReference type="PANTHER" id="PTHR45947">
    <property type="entry name" value="SULFOQUINOVOSYL TRANSFERASE SQD2"/>
    <property type="match status" value="1"/>
</dbReference>
<dbReference type="InterPro" id="IPR050194">
    <property type="entry name" value="Glycosyltransferase_grp1"/>
</dbReference>
<dbReference type="InterPro" id="IPR001296">
    <property type="entry name" value="Glyco_trans_1"/>
</dbReference>
<sequence>MKKVLYVHHSGYMGGAPRSLTYLISHLDKQKFQGNVLTIRNGPAVKLLESGGLPVEVAKGMFPFHGSTVSGMSPKLFVRNLIGALPTYFQAKKYIRKYKPDIIHLNSTCLFQVARAAKKVSPDTKVVCHVREPLLNSFAGNILKRMNHKYVDGYISIDQFDSETVDSAGRELEIVYNFVDFKSYNPDVSGAGVRRELGLADDDIVFLYIGRIVSGNGVLDMVKAFNKISKDHPKFKLIVGGFYFNKNNAYEDKVMEACKGNDQIYPLAFRDDVPQMIAASNVMMCPFVEPHFSRSIIEAAAMKKPAIGTNIGGPNELILQGKTGYLFEAGDYSAMAQYMIKIGTDPALYEKLGQNALSFAEENFDARKNAKRTFDFYNRFFVREPV</sequence>
<dbReference type="Pfam" id="PF00534">
    <property type="entry name" value="Glycos_transf_1"/>
    <property type="match status" value="1"/>
</dbReference>
<evidence type="ECO:0000259" key="1">
    <source>
        <dbReference type="Pfam" id="PF00534"/>
    </source>
</evidence>
<feature type="domain" description="Glycosyl transferase family 1" evidence="1">
    <location>
        <begin position="194"/>
        <end position="356"/>
    </location>
</feature>
<dbReference type="AlphaFoldDB" id="A0A172ZCS3"/>
<dbReference type="SUPFAM" id="SSF53756">
    <property type="entry name" value="UDP-Glycosyltransferase/glycogen phosphorylase"/>
    <property type="match status" value="1"/>
</dbReference>